<sequence length="318" mass="34805">MSSTIDPAGASPNVTTRQTRSSTRQALTSSASLRRDQSPDSDSKKPPITPLPSDYSRWRIPLPPEDRDALVTKHDWLTTHTVPLPKDVLRSFSLDPATYLNPVDATYVFAQAEAGTAVCISPDGILLTCAHCVAENAGELAKVPFRVLISASGNIVMAQIISWDPIRDLALLIIDKAQSPQRPFPYARIASSPPKFNSKLLCIGHPGSEDLESRKKKKTGYGTLELSEGAFRGMAEDQDPHDNSKIGALKHDCWTYWGHSGAGLFDRATGNLVGVHSSWDDKTAMRRGVPLEAVAAFLEEFAMSKGEAFGKSWQWYVR</sequence>
<evidence type="ECO:0000256" key="1">
    <source>
        <dbReference type="SAM" id="MobiDB-lite"/>
    </source>
</evidence>
<dbReference type="OrthoDB" id="4217619at2759"/>
<feature type="compositionally biased region" description="Basic and acidic residues" evidence="1">
    <location>
        <begin position="33"/>
        <end position="45"/>
    </location>
</feature>
<dbReference type="Proteomes" id="UP000253153">
    <property type="component" value="Unassembled WGS sequence"/>
</dbReference>
<keyword evidence="3" id="KW-1185">Reference proteome</keyword>
<dbReference type="SUPFAM" id="SSF50494">
    <property type="entry name" value="Trypsin-like serine proteases"/>
    <property type="match status" value="1"/>
</dbReference>
<dbReference type="EMBL" id="QKXC01000173">
    <property type="protein sequence ID" value="RBR14021.1"/>
    <property type="molecule type" value="Genomic_DNA"/>
</dbReference>
<reference evidence="2 3" key="1">
    <citation type="submission" date="2018-06" db="EMBL/GenBank/DDBJ databases">
        <title>Fusarium incarnatum-equiseti species complex species 28.</title>
        <authorList>
            <person name="Gardiner D.M."/>
        </authorList>
    </citation>
    <scope>NUCLEOTIDE SEQUENCE [LARGE SCALE GENOMIC DNA]</scope>
    <source>
        <strain evidence="2 3">FIESC_28</strain>
    </source>
</reference>
<evidence type="ECO:0000313" key="2">
    <source>
        <dbReference type="EMBL" id="RBR14021.1"/>
    </source>
</evidence>
<organism evidence="2 3">
    <name type="scientific">Fusarium coffeatum</name>
    <dbReference type="NCBI Taxonomy" id="231269"/>
    <lineage>
        <taxon>Eukaryota</taxon>
        <taxon>Fungi</taxon>
        <taxon>Dikarya</taxon>
        <taxon>Ascomycota</taxon>
        <taxon>Pezizomycotina</taxon>
        <taxon>Sordariomycetes</taxon>
        <taxon>Hypocreomycetidae</taxon>
        <taxon>Hypocreales</taxon>
        <taxon>Nectriaceae</taxon>
        <taxon>Fusarium</taxon>
        <taxon>Fusarium incarnatum-equiseti species complex</taxon>
    </lineage>
</organism>
<feature type="region of interest" description="Disordered" evidence="1">
    <location>
        <begin position="1"/>
        <end position="59"/>
    </location>
</feature>
<dbReference type="InterPro" id="IPR043504">
    <property type="entry name" value="Peptidase_S1_PA_chymotrypsin"/>
</dbReference>
<dbReference type="InterPro" id="IPR009003">
    <property type="entry name" value="Peptidase_S1_PA"/>
</dbReference>
<accession>A0A366RA50</accession>
<name>A0A366RA50_9HYPO</name>
<dbReference type="GeneID" id="41997423"/>
<evidence type="ECO:0008006" key="4">
    <source>
        <dbReference type="Google" id="ProtNLM"/>
    </source>
</evidence>
<feature type="compositionally biased region" description="Low complexity" evidence="1">
    <location>
        <begin position="15"/>
        <end position="32"/>
    </location>
</feature>
<protein>
    <recommendedName>
        <fullName evidence="4">AT hook domain-containing protein</fullName>
    </recommendedName>
</protein>
<comment type="caution">
    <text evidence="2">The sequence shown here is derived from an EMBL/GenBank/DDBJ whole genome shotgun (WGS) entry which is preliminary data.</text>
</comment>
<dbReference type="AlphaFoldDB" id="A0A366RA50"/>
<dbReference type="Pfam" id="PF13365">
    <property type="entry name" value="Trypsin_2"/>
    <property type="match status" value="1"/>
</dbReference>
<dbReference type="RefSeq" id="XP_031013871.1">
    <property type="nucleotide sequence ID" value="XM_031162127.1"/>
</dbReference>
<proteinExistence type="predicted"/>
<gene>
    <name evidence="2" type="ORF">FIESC28_07987</name>
</gene>
<evidence type="ECO:0000313" key="3">
    <source>
        <dbReference type="Proteomes" id="UP000253153"/>
    </source>
</evidence>
<dbReference type="Gene3D" id="2.40.10.10">
    <property type="entry name" value="Trypsin-like serine proteases"/>
    <property type="match status" value="2"/>
</dbReference>